<organism evidence="1">
    <name type="scientific">marine metagenome</name>
    <dbReference type="NCBI Taxonomy" id="408172"/>
    <lineage>
        <taxon>unclassified sequences</taxon>
        <taxon>metagenomes</taxon>
        <taxon>ecological metagenomes</taxon>
    </lineage>
</organism>
<dbReference type="Gene3D" id="3.40.50.720">
    <property type="entry name" value="NAD(P)-binding Rossmann-like Domain"/>
    <property type="match status" value="1"/>
</dbReference>
<dbReference type="SUPFAM" id="SSF51735">
    <property type="entry name" value="NAD(P)-binding Rossmann-fold domains"/>
    <property type="match status" value="1"/>
</dbReference>
<reference evidence="1" key="1">
    <citation type="submission" date="2018-05" db="EMBL/GenBank/DDBJ databases">
        <authorList>
            <person name="Lanie J.A."/>
            <person name="Ng W.-L."/>
            <person name="Kazmierczak K.M."/>
            <person name="Andrzejewski T.M."/>
            <person name="Davidsen T.M."/>
            <person name="Wayne K.J."/>
            <person name="Tettelin H."/>
            <person name="Glass J.I."/>
            <person name="Rusch D."/>
            <person name="Podicherti R."/>
            <person name="Tsui H.-C.T."/>
            <person name="Winkler M.E."/>
        </authorList>
    </citation>
    <scope>NUCLEOTIDE SEQUENCE</scope>
</reference>
<evidence type="ECO:0000313" key="1">
    <source>
        <dbReference type="EMBL" id="SVD67122.1"/>
    </source>
</evidence>
<accession>A0A382X7R7</accession>
<dbReference type="InterPro" id="IPR036291">
    <property type="entry name" value="NAD(P)-bd_dom_sf"/>
</dbReference>
<feature type="non-terminal residue" evidence="1">
    <location>
        <position position="37"/>
    </location>
</feature>
<sequence>MRLRDKVAIITGGARGMGSAESIMFANEGAKIVIADI</sequence>
<proteinExistence type="predicted"/>
<protein>
    <submittedName>
        <fullName evidence="1">Uncharacterized protein</fullName>
    </submittedName>
</protein>
<gene>
    <name evidence="1" type="ORF">METZ01_LOCUS419976</name>
</gene>
<name>A0A382X7R7_9ZZZZ</name>
<dbReference type="EMBL" id="UINC01165626">
    <property type="protein sequence ID" value="SVD67122.1"/>
    <property type="molecule type" value="Genomic_DNA"/>
</dbReference>
<dbReference type="AlphaFoldDB" id="A0A382X7R7"/>